<dbReference type="AlphaFoldDB" id="A0AAV2PAT1"/>
<dbReference type="Proteomes" id="UP001497644">
    <property type="component" value="Chromosome 9"/>
</dbReference>
<protein>
    <submittedName>
        <fullName evidence="1">Uncharacterized protein</fullName>
    </submittedName>
</protein>
<reference evidence="1" key="1">
    <citation type="submission" date="2024-04" db="EMBL/GenBank/DDBJ databases">
        <authorList>
            <consortium name="Molecular Ecology Group"/>
        </authorList>
    </citation>
    <scope>NUCLEOTIDE SEQUENCE</scope>
</reference>
<proteinExistence type="predicted"/>
<accession>A0AAV2PAT1</accession>
<sequence length="108" mass="11813">MATKSTKSMAINLRAISVCPLQNFAEQGRPGDTEENERIWTRSRLGAQMHPERVAGAVSEGSRPGKIVKTASVQLKAWRCREEAGNRRGSENGGTIENALMARCEISN</sequence>
<evidence type="ECO:0000313" key="2">
    <source>
        <dbReference type="Proteomes" id="UP001497644"/>
    </source>
</evidence>
<name>A0AAV2PAT1_9HYME</name>
<evidence type="ECO:0000313" key="1">
    <source>
        <dbReference type="EMBL" id="CAL1688871.1"/>
    </source>
</evidence>
<gene>
    <name evidence="1" type="ORF">LPLAT_LOCUS13906</name>
</gene>
<dbReference type="EMBL" id="OZ034832">
    <property type="protein sequence ID" value="CAL1688871.1"/>
    <property type="molecule type" value="Genomic_DNA"/>
</dbReference>
<organism evidence="1 2">
    <name type="scientific">Lasius platythorax</name>
    <dbReference type="NCBI Taxonomy" id="488582"/>
    <lineage>
        <taxon>Eukaryota</taxon>
        <taxon>Metazoa</taxon>
        <taxon>Ecdysozoa</taxon>
        <taxon>Arthropoda</taxon>
        <taxon>Hexapoda</taxon>
        <taxon>Insecta</taxon>
        <taxon>Pterygota</taxon>
        <taxon>Neoptera</taxon>
        <taxon>Endopterygota</taxon>
        <taxon>Hymenoptera</taxon>
        <taxon>Apocrita</taxon>
        <taxon>Aculeata</taxon>
        <taxon>Formicoidea</taxon>
        <taxon>Formicidae</taxon>
        <taxon>Formicinae</taxon>
        <taxon>Lasius</taxon>
        <taxon>Lasius</taxon>
    </lineage>
</organism>
<keyword evidence="2" id="KW-1185">Reference proteome</keyword>